<evidence type="ECO:0000256" key="3">
    <source>
        <dbReference type="SAM" id="SignalP"/>
    </source>
</evidence>
<evidence type="ECO:0000259" key="4">
    <source>
        <dbReference type="Pfam" id="PF00593"/>
    </source>
</evidence>
<evidence type="ECO:0000313" key="7">
    <source>
        <dbReference type="Proteomes" id="UP000250831"/>
    </source>
</evidence>
<keyword evidence="1" id="KW-0812">Transmembrane</keyword>
<keyword evidence="1 2" id="KW-0472">Membrane</keyword>
<comment type="caution">
    <text evidence="6">The sequence shown here is derived from an EMBL/GenBank/DDBJ whole genome shotgun (WGS) entry which is preliminary data.</text>
</comment>
<dbReference type="OrthoDB" id="600887at2"/>
<dbReference type="AlphaFoldDB" id="A0A363NTI7"/>
<feature type="domain" description="TonB-dependent receptor plug" evidence="5">
    <location>
        <begin position="133"/>
        <end position="238"/>
    </location>
</feature>
<evidence type="ECO:0000313" key="6">
    <source>
        <dbReference type="EMBL" id="PUV24126.1"/>
    </source>
</evidence>
<evidence type="ECO:0000259" key="5">
    <source>
        <dbReference type="Pfam" id="PF07715"/>
    </source>
</evidence>
<dbReference type="Pfam" id="PF13715">
    <property type="entry name" value="CarbopepD_reg_2"/>
    <property type="match status" value="1"/>
</dbReference>
<keyword evidence="7" id="KW-1185">Reference proteome</keyword>
<dbReference type="NCBIfam" id="TIGR04057">
    <property type="entry name" value="SusC_RagA_signa"/>
    <property type="match status" value="1"/>
</dbReference>
<dbReference type="RefSeq" id="WP_108634054.1">
    <property type="nucleotide sequence ID" value="NZ_QCXX01000003.1"/>
</dbReference>
<feature type="domain" description="TonB-dependent receptor-like beta-barrel" evidence="4">
    <location>
        <begin position="418"/>
        <end position="998"/>
    </location>
</feature>
<dbReference type="SUPFAM" id="SSF56935">
    <property type="entry name" value="Porins"/>
    <property type="match status" value="1"/>
</dbReference>
<gene>
    <name evidence="6" type="ORF">DCO56_12200</name>
</gene>
<feature type="chain" id="PRO_5016866311" evidence="3">
    <location>
        <begin position="27"/>
        <end position="1038"/>
    </location>
</feature>
<name>A0A363NTI7_9SPHI</name>
<feature type="signal peptide" evidence="3">
    <location>
        <begin position="1"/>
        <end position="26"/>
    </location>
</feature>
<keyword evidence="1" id="KW-0998">Cell outer membrane</keyword>
<protein>
    <submittedName>
        <fullName evidence="6">TonB-dependent receptor</fullName>
    </submittedName>
</protein>
<dbReference type="Gene3D" id="2.170.130.10">
    <property type="entry name" value="TonB-dependent receptor, plug domain"/>
    <property type="match status" value="1"/>
</dbReference>
<keyword evidence="6" id="KW-0675">Receptor</keyword>
<organism evidence="6 7">
    <name type="scientific">Sphingobacterium athyrii</name>
    <dbReference type="NCBI Taxonomy" id="2152717"/>
    <lineage>
        <taxon>Bacteria</taxon>
        <taxon>Pseudomonadati</taxon>
        <taxon>Bacteroidota</taxon>
        <taxon>Sphingobacteriia</taxon>
        <taxon>Sphingobacteriales</taxon>
        <taxon>Sphingobacteriaceae</taxon>
        <taxon>Sphingobacterium</taxon>
    </lineage>
</organism>
<accession>A0A363NTI7</accession>
<dbReference type="InterPro" id="IPR000531">
    <property type="entry name" value="Beta-barrel_TonB"/>
</dbReference>
<dbReference type="Gene3D" id="2.60.40.1120">
    <property type="entry name" value="Carboxypeptidase-like, regulatory domain"/>
    <property type="match status" value="1"/>
</dbReference>
<reference evidence="6 7" key="1">
    <citation type="submission" date="2018-04" db="EMBL/GenBank/DDBJ databases">
        <title>Sphingobacterium sp. M46 Genome.</title>
        <authorList>
            <person name="Cheng J."/>
            <person name="Li Y."/>
        </authorList>
    </citation>
    <scope>NUCLEOTIDE SEQUENCE [LARGE SCALE GENOMIC DNA]</scope>
    <source>
        <strain evidence="6 7">M46</strain>
    </source>
</reference>
<evidence type="ECO:0000256" key="2">
    <source>
        <dbReference type="RuleBase" id="RU003357"/>
    </source>
</evidence>
<proteinExistence type="inferred from homology"/>
<dbReference type="InterPro" id="IPR012910">
    <property type="entry name" value="Plug_dom"/>
</dbReference>
<dbReference type="Proteomes" id="UP000250831">
    <property type="component" value="Unassembled WGS sequence"/>
</dbReference>
<comment type="similarity">
    <text evidence="1 2">Belongs to the TonB-dependent receptor family.</text>
</comment>
<sequence length="1038" mass="114929">MNRKKLNHNVLYFLVVFLLEPPAVHAAWRAKAISVDRYCEQEIRSGRVMDQQGAPLAGANIKITGTQIGTKTDSEGRFSINVGSGQSLQVSFLGYKQTVVQVESGMGELMIKLEQDSFGLQDVVVVGFGKQKKVNLTGAVTSVSMTDIESRPITNASMALAGKVAGLQVTQNSGQPGADGGTLTIRGIGTLNNASPLVVIDGFEAAINDVDPKDIASISVLKDAASASIYGNKAANGVILITTKRGQEGKLKIKYDGYAAVQQVTRYPELLNSYDYLTLLNEAKINSGFQPQYDDEYISHYKEIKDPVRYRDYNWADFYFKPALQQNHYLQLSGGKENIVYAISAGYLSQKGIVEGTNYDRYNFRFNTQHSFLNNKAHLGLTVSGYIGKSKDLIEGAGATIARITQMAPFVVPKIEGYGWTDWFYSDAIKEAGGGQTFDNSNLNTIANLTINLTPRLTFESALSYVTNNDRQLSYAPNVDLFLVTRAADGTSIIGKNNSRESSISKSSNKYGTISSWANLSYAYDLAKDHHFKALAGFQQFQWKGNYFQTSIKRLSANLPYFSVGDPSSAKNSDWGSKETSIGFFGRLNYDYKGKYLFEGNLRYDGASKFARGHKWGTFPSFSAGWRLSQERFFKGLTFVQDLKIRGSWGILGNQNIGNPYAGADILALGGRQNNYIFNNLDNVGAAVSVIANKGLTWEQTTQTNIGLDLQIFKDFNITADYYIKNTSGILLQLPISSTFGFTDVPFQNAGKMRNKGLELALGYHKKVNEWLFKANVAVAHNRNRVTDLKGMSPIIYDGAILKEGVESTSLFGYDTEGIYQSEGEIQQHLRTFDGDGHSLLNSYAGLRAQPGDVRLKDQNGDRIINDKDKVVLGHTAPDYVFSADLNVQYKGFELRALLEGTSGGKGWSAGQLVTPFFNGGYNGASWLIDRWTPERPNNTYQRVYFDNQRSNLKSSYFVEDLSYLRVKNLELSYNLADQLLRRLSIQGCRVFISGQNLLTLTKYKGFDPEASGNPREGTRIGNYPQVKTYTVGVNLTF</sequence>
<dbReference type="InterPro" id="IPR023996">
    <property type="entry name" value="TonB-dep_OMP_SusC/RagA"/>
</dbReference>
<dbReference type="InterPro" id="IPR008969">
    <property type="entry name" value="CarboxyPept-like_regulatory"/>
</dbReference>
<comment type="subcellular location">
    <subcellularLocation>
        <location evidence="1">Cell outer membrane</location>
        <topology evidence="1">Multi-pass membrane protein</topology>
    </subcellularLocation>
</comment>
<keyword evidence="1" id="KW-0813">Transport</keyword>
<dbReference type="Pfam" id="PF00593">
    <property type="entry name" value="TonB_dep_Rec_b-barrel"/>
    <property type="match status" value="1"/>
</dbReference>
<keyword evidence="1" id="KW-1134">Transmembrane beta strand</keyword>
<dbReference type="InterPro" id="IPR037066">
    <property type="entry name" value="Plug_dom_sf"/>
</dbReference>
<dbReference type="InterPro" id="IPR023997">
    <property type="entry name" value="TonB-dep_OMP_SusC/RagA_CS"/>
</dbReference>
<dbReference type="NCBIfam" id="TIGR04056">
    <property type="entry name" value="OMP_RagA_SusC"/>
    <property type="match status" value="1"/>
</dbReference>
<dbReference type="FunFam" id="2.170.130.10:FF:000003">
    <property type="entry name" value="SusC/RagA family TonB-linked outer membrane protein"/>
    <property type="match status" value="1"/>
</dbReference>
<dbReference type="Pfam" id="PF07715">
    <property type="entry name" value="Plug"/>
    <property type="match status" value="1"/>
</dbReference>
<dbReference type="GO" id="GO:0009279">
    <property type="term" value="C:cell outer membrane"/>
    <property type="evidence" value="ECO:0007669"/>
    <property type="project" value="UniProtKB-SubCell"/>
</dbReference>
<dbReference type="InterPro" id="IPR039426">
    <property type="entry name" value="TonB-dep_rcpt-like"/>
</dbReference>
<dbReference type="EMBL" id="QCXX01000003">
    <property type="protein sequence ID" value="PUV24126.1"/>
    <property type="molecule type" value="Genomic_DNA"/>
</dbReference>
<evidence type="ECO:0000256" key="1">
    <source>
        <dbReference type="PROSITE-ProRule" id="PRU01360"/>
    </source>
</evidence>
<keyword evidence="3" id="KW-0732">Signal</keyword>
<dbReference type="SUPFAM" id="SSF49464">
    <property type="entry name" value="Carboxypeptidase regulatory domain-like"/>
    <property type="match status" value="1"/>
</dbReference>
<keyword evidence="2" id="KW-0798">TonB box</keyword>
<dbReference type="PROSITE" id="PS52016">
    <property type="entry name" value="TONB_DEPENDENT_REC_3"/>
    <property type="match status" value="1"/>
</dbReference>